<dbReference type="InterPro" id="IPR036866">
    <property type="entry name" value="RibonucZ/Hydroxyglut_hydro"/>
</dbReference>
<accession>A0A9D1G7I0</accession>
<evidence type="ECO:0000313" key="2">
    <source>
        <dbReference type="Proteomes" id="UP000886893"/>
    </source>
</evidence>
<reference evidence="1" key="1">
    <citation type="submission" date="2020-10" db="EMBL/GenBank/DDBJ databases">
        <authorList>
            <person name="Gilroy R."/>
        </authorList>
    </citation>
    <scope>NUCLEOTIDE SEQUENCE</scope>
    <source>
        <strain evidence="1">14508</strain>
    </source>
</reference>
<dbReference type="EMBL" id="DVKI01000038">
    <property type="protein sequence ID" value="HIT16979.1"/>
    <property type="molecule type" value="Genomic_DNA"/>
</dbReference>
<proteinExistence type="predicted"/>
<gene>
    <name evidence="1" type="ORF">IAD04_01185</name>
</gene>
<organism evidence="1 2">
    <name type="scientific">Candidatus Caccosoma faecigallinarum</name>
    <dbReference type="NCBI Taxonomy" id="2840720"/>
    <lineage>
        <taxon>Bacteria</taxon>
        <taxon>Bacillati</taxon>
        <taxon>Bacillota</taxon>
        <taxon>Bacillota incertae sedis</taxon>
        <taxon>Candidatus Caccosoma</taxon>
    </lineage>
</organism>
<protein>
    <submittedName>
        <fullName evidence="1">DNA internalization-related competence protein ComEC/Rec2</fullName>
    </submittedName>
</protein>
<reference evidence="1" key="2">
    <citation type="journal article" date="2021" name="PeerJ">
        <title>Extensive microbial diversity within the chicken gut microbiome revealed by metagenomics and culture.</title>
        <authorList>
            <person name="Gilroy R."/>
            <person name="Ravi A."/>
            <person name="Getino M."/>
            <person name="Pursley I."/>
            <person name="Horton D.L."/>
            <person name="Alikhan N.F."/>
            <person name="Baker D."/>
            <person name="Gharbi K."/>
            <person name="Hall N."/>
            <person name="Watson M."/>
            <person name="Adriaenssens E.M."/>
            <person name="Foster-Nyarko E."/>
            <person name="Jarju S."/>
            <person name="Secka A."/>
            <person name="Antonio M."/>
            <person name="Oren A."/>
            <person name="Chaudhuri R.R."/>
            <person name="La Ragione R."/>
            <person name="Hildebrand F."/>
            <person name="Pallen M.J."/>
        </authorList>
    </citation>
    <scope>NUCLEOTIDE SEQUENCE</scope>
    <source>
        <strain evidence="1">14508</strain>
    </source>
</reference>
<name>A0A9D1G7I0_9FIRM</name>
<comment type="caution">
    <text evidence="1">The sequence shown here is derived from an EMBL/GenBank/DDBJ whole genome shotgun (WGS) entry which is preliminary data.</text>
</comment>
<dbReference type="AlphaFoldDB" id="A0A9D1G7I0"/>
<sequence length="142" mass="16182">NIKKISLGSLTLMNLNSFANLYSDSNNQSIVLYGNIAHLNFLFTGDIDQSVEKNIIQQYESLPVDVLKVAHHGSKTSTSDEFLQFIQPKIAIISVGKNFYGHPSLEVIERLKKHNVILYQTNIHGGITFSYRYHFYYLKTAK</sequence>
<dbReference type="SUPFAM" id="SSF56281">
    <property type="entry name" value="Metallo-hydrolase/oxidoreductase"/>
    <property type="match status" value="1"/>
</dbReference>
<dbReference type="Gene3D" id="3.60.15.10">
    <property type="entry name" value="Ribonuclease Z/Hydroxyacylglutathione hydrolase-like"/>
    <property type="match status" value="1"/>
</dbReference>
<evidence type="ECO:0000313" key="1">
    <source>
        <dbReference type="EMBL" id="HIT16979.1"/>
    </source>
</evidence>
<dbReference type="Proteomes" id="UP000886893">
    <property type="component" value="Unassembled WGS sequence"/>
</dbReference>
<feature type="non-terminal residue" evidence="1">
    <location>
        <position position="1"/>
    </location>
</feature>
<dbReference type="PANTHER" id="PTHR30619">
    <property type="entry name" value="DNA INTERNALIZATION/COMPETENCE PROTEIN COMEC/REC2"/>
    <property type="match status" value="1"/>
</dbReference>
<dbReference type="InterPro" id="IPR052159">
    <property type="entry name" value="Competence_DNA_uptake"/>
</dbReference>
<dbReference type="PANTHER" id="PTHR30619:SF1">
    <property type="entry name" value="RECOMBINATION PROTEIN 2"/>
    <property type="match status" value="1"/>
</dbReference>